<evidence type="ECO:0000256" key="2">
    <source>
        <dbReference type="PROSITE-ProRule" id="PRU00104"/>
    </source>
</evidence>
<proteinExistence type="predicted"/>
<organism evidence="4 5">
    <name type="scientific">Symbiodinium pilosum</name>
    <name type="common">Dinoflagellate</name>
    <dbReference type="NCBI Taxonomy" id="2952"/>
    <lineage>
        <taxon>Eukaryota</taxon>
        <taxon>Sar</taxon>
        <taxon>Alveolata</taxon>
        <taxon>Dinophyceae</taxon>
        <taxon>Suessiales</taxon>
        <taxon>Symbiodiniaceae</taxon>
        <taxon>Symbiodinium</taxon>
    </lineage>
</organism>
<feature type="active site" description="Glycyl thioester intermediate" evidence="2">
    <location>
        <position position="573"/>
    </location>
</feature>
<dbReference type="Proteomes" id="UP000649617">
    <property type="component" value="Unassembled WGS sequence"/>
</dbReference>
<evidence type="ECO:0000256" key="1">
    <source>
        <dbReference type="ARBA" id="ARBA00022786"/>
    </source>
</evidence>
<feature type="non-terminal residue" evidence="4">
    <location>
        <position position="1"/>
    </location>
</feature>
<dbReference type="InterPro" id="IPR035983">
    <property type="entry name" value="Hect_E3_ubiquitin_ligase"/>
</dbReference>
<evidence type="ECO:0000313" key="4">
    <source>
        <dbReference type="EMBL" id="CAE7307008.1"/>
    </source>
</evidence>
<name>A0A812NTP3_SYMPI</name>
<dbReference type="Gene3D" id="3.90.1750.10">
    <property type="entry name" value="Hect, E3 ligase catalytic domains"/>
    <property type="match status" value="1"/>
</dbReference>
<accession>A0A812NTP3</accession>
<dbReference type="EMBL" id="CAJNIZ010010841">
    <property type="protein sequence ID" value="CAE7307008.1"/>
    <property type="molecule type" value="Genomic_DNA"/>
</dbReference>
<dbReference type="Pfam" id="PF00632">
    <property type="entry name" value="HECT"/>
    <property type="match status" value="1"/>
</dbReference>
<keyword evidence="1 2" id="KW-0833">Ubl conjugation pathway</keyword>
<evidence type="ECO:0000259" key="3">
    <source>
        <dbReference type="PROSITE" id="PS50237"/>
    </source>
</evidence>
<reference evidence="4" key="1">
    <citation type="submission" date="2021-02" db="EMBL/GenBank/DDBJ databases">
        <authorList>
            <person name="Dougan E. K."/>
            <person name="Rhodes N."/>
            <person name="Thang M."/>
            <person name="Chan C."/>
        </authorList>
    </citation>
    <scope>NUCLEOTIDE SEQUENCE</scope>
</reference>
<dbReference type="PROSITE" id="PS50237">
    <property type="entry name" value="HECT"/>
    <property type="match status" value="1"/>
</dbReference>
<dbReference type="InterPro" id="IPR000569">
    <property type="entry name" value="HECT_dom"/>
</dbReference>
<dbReference type="SMART" id="SM00119">
    <property type="entry name" value="HECTc"/>
    <property type="match status" value="1"/>
</dbReference>
<gene>
    <name evidence="4" type="ORF">SPIL2461_LOCUS6947</name>
</gene>
<dbReference type="AlphaFoldDB" id="A0A812NTP3"/>
<dbReference type="GO" id="GO:0004842">
    <property type="term" value="F:ubiquitin-protein transferase activity"/>
    <property type="evidence" value="ECO:0007669"/>
    <property type="project" value="InterPro"/>
</dbReference>
<sequence>HPEFYGSACWPSFAGCLVKADEDGRTRSTSWSVTAPPKTPWDLIDFAHDGSTPPWYLRGDEACHRHVRRPVELVAASKHLDSPTKAYRDVYYWMGDDLCKRGSQALFQEMDLAWKSRQWQQPLDAIREENRQREAKNLPSLELGVRSFAQRAFGTAKRASRNFKFTVQRGDSWSDFMQFMWLATQSGWSPAPWVMDWDDPGFDGKSPEFHVVFKVQGKEQPGMDAGGLRRELLQGVLLSALAPKDVENDGYECIRHGLRCLDVVNQTNYLLQQLPSGYAVPPIGEINASASTSTEIEVLYSFLGQFLARAYVISTLTACPVSLHPLIYESSLKGHAVQPQHIPHYSSNDTIEACENLASILGRRSGVLETYGWQKCDGVKDPVSKRYTQASCYEPLYRDMATWEHLYVEWGEVAPDGVQPTDLVPSSRAREYTELKCQHRWHHGFEKPVDKIVEGFREHIHSQEFWDHIPDGASLKRMVEGHSQVDMEGLLSFAKYTGNWTTEDKQVLKDALDQLGAEHVDETMPIIHRPVNQFLHFFTGSFSDPPKGWETNPAQFGQLTAMPVCAHLEAHTCFNQLLIPKGCFKDTTKFLQVIKESFVEAGYNMA</sequence>
<evidence type="ECO:0000313" key="5">
    <source>
        <dbReference type="Proteomes" id="UP000649617"/>
    </source>
</evidence>
<keyword evidence="5" id="KW-1185">Reference proteome</keyword>
<protein>
    <recommendedName>
        <fullName evidence="3">HECT domain-containing protein</fullName>
    </recommendedName>
</protein>
<comment type="caution">
    <text evidence="4">The sequence shown here is derived from an EMBL/GenBank/DDBJ whole genome shotgun (WGS) entry which is preliminary data.</text>
</comment>
<feature type="domain" description="HECT" evidence="3">
    <location>
        <begin position="200"/>
        <end position="606"/>
    </location>
</feature>
<dbReference type="SUPFAM" id="SSF56204">
    <property type="entry name" value="Hect, E3 ligase catalytic domain"/>
    <property type="match status" value="1"/>
</dbReference>